<evidence type="ECO:0000313" key="3">
    <source>
        <dbReference type="Proteomes" id="UP001383192"/>
    </source>
</evidence>
<dbReference type="AlphaFoldDB" id="A0AAW0CWM8"/>
<reference evidence="2 3" key="1">
    <citation type="submission" date="2024-01" db="EMBL/GenBank/DDBJ databases">
        <title>A draft genome for a cacao thread blight-causing isolate of Paramarasmius palmivorus.</title>
        <authorList>
            <person name="Baruah I.K."/>
            <person name="Bukari Y."/>
            <person name="Amoako-Attah I."/>
            <person name="Meinhardt L.W."/>
            <person name="Bailey B.A."/>
            <person name="Cohen S.P."/>
        </authorList>
    </citation>
    <scope>NUCLEOTIDE SEQUENCE [LARGE SCALE GENOMIC DNA]</scope>
    <source>
        <strain evidence="2 3">GH-12</strain>
    </source>
</reference>
<organism evidence="2 3">
    <name type="scientific">Paramarasmius palmivorus</name>
    <dbReference type="NCBI Taxonomy" id="297713"/>
    <lineage>
        <taxon>Eukaryota</taxon>
        <taxon>Fungi</taxon>
        <taxon>Dikarya</taxon>
        <taxon>Basidiomycota</taxon>
        <taxon>Agaricomycotina</taxon>
        <taxon>Agaricomycetes</taxon>
        <taxon>Agaricomycetidae</taxon>
        <taxon>Agaricales</taxon>
        <taxon>Marasmiineae</taxon>
        <taxon>Marasmiaceae</taxon>
        <taxon>Paramarasmius</taxon>
    </lineage>
</organism>
<feature type="region of interest" description="Disordered" evidence="1">
    <location>
        <begin position="1"/>
        <end position="70"/>
    </location>
</feature>
<gene>
    <name evidence="2" type="ORF">VNI00_008671</name>
</gene>
<proteinExistence type="predicted"/>
<keyword evidence="3" id="KW-1185">Reference proteome</keyword>
<dbReference type="Proteomes" id="UP001383192">
    <property type="component" value="Unassembled WGS sequence"/>
</dbReference>
<feature type="compositionally biased region" description="Polar residues" evidence="1">
    <location>
        <begin position="112"/>
        <end position="127"/>
    </location>
</feature>
<accession>A0AAW0CWM8</accession>
<protein>
    <submittedName>
        <fullName evidence="2">Uncharacterized protein</fullName>
    </submittedName>
</protein>
<sequence length="168" mass="18828">MNCDLFGANYDPAQQFQPKLPSLVPSDASSDNIEEDKDDGVYEPSLIPDLHHDPYEPSPRQQKKRTFFDGIHYQKSFNKMPVTHRPHSTSGIAPVNCDLFWVVLDPAQQLHPSQPSLVPPDASSNNIGGDKGDGVYEPSSIPDLHHDPYEPSPKQQENEWSEMPLTPQ</sequence>
<dbReference type="EMBL" id="JAYKXP010000030">
    <property type="protein sequence ID" value="KAK7042935.1"/>
    <property type="molecule type" value="Genomic_DNA"/>
</dbReference>
<comment type="caution">
    <text evidence="2">The sequence shown here is derived from an EMBL/GenBank/DDBJ whole genome shotgun (WGS) entry which is preliminary data.</text>
</comment>
<name>A0AAW0CWM8_9AGAR</name>
<evidence type="ECO:0000256" key="1">
    <source>
        <dbReference type="SAM" id="MobiDB-lite"/>
    </source>
</evidence>
<evidence type="ECO:0000313" key="2">
    <source>
        <dbReference type="EMBL" id="KAK7042935.1"/>
    </source>
</evidence>
<feature type="region of interest" description="Disordered" evidence="1">
    <location>
        <begin position="112"/>
        <end position="168"/>
    </location>
</feature>